<dbReference type="GO" id="GO:0004312">
    <property type="term" value="F:fatty acid synthase activity"/>
    <property type="evidence" value="ECO:0007669"/>
    <property type="project" value="TreeGrafter"/>
</dbReference>
<dbReference type="Pfam" id="PF00109">
    <property type="entry name" value="ketoacyl-synt"/>
    <property type="match status" value="1"/>
</dbReference>
<dbReference type="SMART" id="SM00823">
    <property type="entry name" value="PKS_PP"/>
    <property type="match status" value="1"/>
</dbReference>
<dbReference type="RefSeq" id="WP_207862077.1">
    <property type="nucleotide sequence ID" value="NZ_JAFREP010000031.1"/>
</dbReference>
<dbReference type="Pfam" id="PF08659">
    <property type="entry name" value="KR"/>
    <property type="match status" value="1"/>
</dbReference>
<feature type="region of interest" description="N-terminal hotdog fold" evidence="5">
    <location>
        <begin position="496"/>
        <end position="618"/>
    </location>
</feature>
<feature type="domain" description="Carrier" evidence="6">
    <location>
        <begin position="1269"/>
        <end position="1348"/>
    </location>
</feature>
<dbReference type="PROSITE" id="PS00606">
    <property type="entry name" value="KS3_1"/>
    <property type="match status" value="1"/>
</dbReference>
<dbReference type="PROSITE" id="PS50075">
    <property type="entry name" value="CARRIER"/>
    <property type="match status" value="1"/>
</dbReference>
<dbReference type="Gene3D" id="1.10.1200.10">
    <property type="entry name" value="ACP-like"/>
    <property type="match status" value="1"/>
</dbReference>
<dbReference type="InterPro" id="IPR042104">
    <property type="entry name" value="PKS_dehydratase_sf"/>
</dbReference>
<dbReference type="Gene3D" id="3.40.50.720">
    <property type="entry name" value="NAD(P)-binding Rossmann-like Domain"/>
    <property type="match status" value="1"/>
</dbReference>
<dbReference type="InterPro" id="IPR050091">
    <property type="entry name" value="PKS_NRPS_Biosynth_Enz"/>
</dbReference>
<dbReference type="GO" id="GO:0006633">
    <property type="term" value="P:fatty acid biosynthetic process"/>
    <property type="evidence" value="ECO:0007669"/>
    <property type="project" value="InterPro"/>
</dbReference>
<evidence type="ECO:0000256" key="1">
    <source>
        <dbReference type="ARBA" id="ARBA00022450"/>
    </source>
</evidence>
<dbReference type="FunFam" id="3.40.47.10:FF:000019">
    <property type="entry name" value="Polyketide synthase type I"/>
    <property type="match status" value="1"/>
</dbReference>
<evidence type="ECO:0000259" key="7">
    <source>
        <dbReference type="PROSITE" id="PS52004"/>
    </source>
</evidence>
<dbReference type="Pfam" id="PF21089">
    <property type="entry name" value="PKS_DH_N"/>
    <property type="match status" value="1"/>
</dbReference>
<dbReference type="PROSITE" id="PS52004">
    <property type="entry name" value="KS3_2"/>
    <property type="match status" value="1"/>
</dbReference>
<dbReference type="InterPro" id="IPR020806">
    <property type="entry name" value="PKS_PP-bd"/>
</dbReference>
<dbReference type="InterPro" id="IPR020841">
    <property type="entry name" value="PKS_Beta-ketoAc_synthase_dom"/>
</dbReference>
<dbReference type="InterPro" id="IPR057326">
    <property type="entry name" value="KR_dom"/>
</dbReference>
<proteinExistence type="predicted"/>
<dbReference type="PANTHER" id="PTHR43775">
    <property type="entry name" value="FATTY ACID SYNTHASE"/>
    <property type="match status" value="1"/>
</dbReference>
<dbReference type="SUPFAM" id="SSF47336">
    <property type="entry name" value="ACP-like"/>
    <property type="match status" value="1"/>
</dbReference>
<feature type="active site" description="Proton donor; for dehydratase activity" evidence="5">
    <location>
        <position position="690"/>
    </location>
</feature>
<evidence type="ECO:0000313" key="9">
    <source>
        <dbReference type="EMBL" id="MBO1322105.1"/>
    </source>
</evidence>
<dbReference type="PROSITE" id="PS00012">
    <property type="entry name" value="PHOSPHOPANTETHEINE"/>
    <property type="match status" value="1"/>
</dbReference>
<protein>
    <submittedName>
        <fullName evidence="9">SDR family NAD(P)-dependent oxidoreductase</fullName>
    </submittedName>
</protein>
<evidence type="ECO:0000256" key="4">
    <source>
        <dbReference type="ARBA" id="ARBA00054155"/>
    </source>
</evidence>
<dbReference type="InterPro" id="IPR036736">
    <property type="entry name" value="ACP-like_sf"/>
</dbReference>
<dbReference type="InterPro" id="IPR036291">
    <property type="entry name" value="NAD(P)-bd_dom_sf"/>
</dbReference>
<feature type="active site" description="Proton acceptor; for dehydratase activity" evidence="5">
    <location>
        <position position="528"/>
    </location>
</feature>
<dbReference type="GO" id="GO:0004315">
    <property type="term" value="F:3-oxoacyl-[acyl-carrier-protein] synthase activity"/>
    <property type="evidence" value="ECO:0007669"/>
    <property type="project" value="InterPro"/>
</dbReference>
<keyword evidence="3" id="KW-0808">Transferase</keyword>
<dbReference type="SMART" id="SM01294">
    <property type="entry name" value="PKS_PP_betabranch"/>
    <property type="match status" value="1"/>
</dbReference>
<reference evidence="9" key="1">
    <citation type="submission" date="2021-03" db="EMBL/GenBank/DDBJ databases">
        <authorList>
            <person name="Wang G."/>
        </authorList>
    </citation>
    <scope>NUCLEOTIDE SEQUENCE</scope>
    <source>
        <strain evidence="9">KCTC 12899</strain>
    </source>
</reference>
<keyword evidence="10" id="KW-1185">Reference proteome</keyword>
<dbReference type="InterPro" id="IPR018201">
    <property type="entry name" value="Ketoacyl_synth_AS"/>
</dbReference>
<dbReference type="PROSITE" id="PS52019">
    <property type="entry name" value="PKS_MFAS_DH"/>
    <property type="match status" value="1"/>
</dbReference>
<keyword evidence="2" id="KW-0597">Phosphoprotein</keyword>
<feature type="region of interest" description="C-terminal hotdog fold" evidence="5">
    <location>
        <begin position="631"/>
        <end position="782"/>
    </location>
</feature>
<dbReference type="InterPro" id="IPR020807">
    <property type="entry name" value="PKS_DH"/>
</dbReference>
<dbReference type="CDD" id="cd00833">
    <property type="entry name" value="PKS"/>
    <property type="match status" value="1"/>
</dbReference>
<dbReference type="InterPro" id="IPR049900">
    <property type="entry name" value="PKS_mFAS_DH"/>
</dbReference>
<dbReference type="EMBL" id="JAFREP010000031">
    <property type="protein sequence ID" value="MBO1322105.1"/>
    <property type="molecule type" value="Genomic_DNA"/>
</dbReference>
<dbReference type="InterPro" id="IPR049552">
    <property type="entry name" value="PKS_DH_N"/>
</dbReference>
<evidence type="ECO:0000256" key="3">
    <source>
        <dbReference type="ARBA" id="ARBA00022679"/>
    </source>
</evidence>
<dbReference type="SMART" id="SM00822">
    <property type="entry name" value="PKS_KR"/>
    <property type="match status" value="1"/>
</dbReference>
<dbReference type="Gene3D" id="3.40.47.10">
    <property type="match status" value="1"/>
</dbReference>
<dbReference type="Gene3D" id="3.10.129.110">
    <property type="entry name" value="Polyketide synthase dehydratase"/>
    <property type="match status" value="1"/>
</dbReference>
<evidence type="ECO:0000256" key="2">
    <source>
        <dbReference type="ARBA" id="ARBA00022553"/>
    </source>
</evidence>
<dbReference type="SUPFAM" id="SSF51735">
    <property type="entry name" value="NAD(P)-binding Rossmann-fold domains"/>
    <property type="match status" value="2"/>
</dbReference>
<comment type="caution">
    <text evidence="9">The sequence shown here is derived from an EMBL/GenBank/DDBJ whole genome shotgun (WGS) entry which is preliminary data.</text>
</comment>
<dbReference type="InterPro" id="IPR014030">
    <property type="entry name" value="Ketoacyl_synth_N"/>
</dbReference>
<sequence>MTNPVAGMSALELAYAAKKLSANHAVLRAEPIAVVGMSCRFPGGAHNLAGFQRLLHEGVDAVKPIPTDRWDLEALFDALPKTDGPIPCRRGGFLSRIYHFDAAFFGITHAEARGLDPQQRLLLEVAWEAVTNSGIHPRELYGTGTGVFLGVGSFDFAAQRIATGDRAGVDPFFISGTAPGAAAGRLANQLGLHGPAMVVDTACSSSLVAVHLACAALRRRECGTALCGAVSLIMAPEPHIALNKAGLLAGDGRCKTFDTTADGFGRGEGCGLVVLKRLSRALADGDPIWAIIRGSAVNQDGASGGLAIPSKPARETVVRTALAGAGLGPNQISVIEAHGTGAPIGDAVEMAALGKVFASAERAQPLIVGSVKTNIGHLEAAAGIAGLIKTVLAMHGTFIPPHLHFHIPNPTIDWEHLNVIIPKQRQPWHPLAEGLRAGVGAFGATGTNAFVALEAFSLEAFTHGSQPALETVPIPFQRTLFQPRATSPAPPPPDAAALLGQRLKLPGSAEIRFQTLFAADAAPFLKDHHLDDACSVAEAVYLAMLLEALHAAFEPHHHEPRALSFHQPMVLKGTKKRTVQLVFRPSQEHESFEVLSSNDDASWITHFKGHLARREPNTRPTPLPVAQWRERWSPRDADQLYRDLETSGRGLGPSFRRITQIWTRENQALCCLEHALPNHGKSGTTPGILDACLQFLTVAGAGLLFGDHATSQDRYTPHSLESLRFHQAPNADGDLFHHTLLRPHQTNRDAICADLRLCDPSGTVLLELIGLTVRRPERKKDQAHGATEQLLHRLQWRRQPLPHETDPMDDTRWLLVGRGQAAAAFERFLQTRGRWVQVIADSAAAEHLLKSESGPQAVVYFAADPGADSAAPAKPALECAALLRLVQSLATRARDKRPRLNIVTRCTWLIRAEDPVGPPDGAALWGMARVIQREYPNFRCRLLDLDAWQAADPAWAELLQGDREDQIAFRNGERYVARLLPHTATPTRRRPAPIQGTVLICGGLGALGLAAAQRLVDIGVETLVLAGRRAPNHAVREVLTGLEAAGTQVVVHEADIGDSNATAALFARIHDSLPPLKGVIHAAGILDDGLLAGQSQPRFVKVMQPKTAGAWLLHKHTRGLNLDFFILYTSMNAVLGRGGQGAGAAAGAYLTGLAHHRRAHNLPATAIHWGGWSKIGMTADLAAPARHRLTLEGIGLIDPQQGLALLERLILGERHDLIAASIDWSGYAEHFAGEVPPLLTALTQAGIIQKPTNPLPSQPDLILESVPPSEREAWLKRHLREQLAKLTGMTRPGAFPDEIPLVELGVDSVTGTHLRESLERTFALSLPTNLLSSYPTLFALTRFLLQAAQKTSDNNDQPRPTHR</sequence>
<dbReference type="InterPro" id="IPR009081">
    <property type="entry name" value="PP-bd_ACP"/>
</dbReference>
<evidence type="ECO:0000259" key="6">
    <source>
        <dbReference type="PROSITE" id="PS50075"/>
    </source>
</evidence>
<keyword evidence="1" id="KW-0596">Phosphopantetheine</keyword>
<dbReference type="InterPro" id="IPR016039">
    <property type="entry name" value="Thiolase-like"/>
</dbReference>
<evidence type="ECO:0000256" key="5">
    <source>
        <dbReference type="PROSITE-ProRule" id="PRU01363"/>
    </source>
</evidence>
<evidence type="ECO:0000259" key="8">
    <source>
        <dbReference type="PROSITE" id="PS52019"/>
    </source>
</evidence>
<dbReference type="InterPro" id="IPR014031">
    <property type="entry name" value="Ketoacyl_synth_C"/>
</dbReference>
<dbReference type="InterPro" id="IPR013968">
    <property type="entry name" value="PKS_KR"/>
</dbReference>
<evidence type="ECO:0000313" key="10">
    <source>
        <dbReference type="Proteomes" id="UP000664417"/>
    </source>
</evidence>
<dbReference type="Proteomes" id="UP000664417">
    <property type="component" value="Unassembled WGS sequence"/>
</dbReference>
<dbReference type="PANTHER" id="PTHR43775:SF37">
    <property type="entry name" value="SI:DKEY-61P9.11"/>
    <property type="match status" value="1"/>
</dbReference>
<feature type="domain" description="Ketosynthase family 3 (KS3)" evidence="7">
    <location>
        <begin position="29"/>
        <end position="455"/>
    </location>
</feature>
<dbReference type="Pfam" id="PF00550">
    <property type="entry name" value="PP-binding"/>
    <property type="match status" value="1"/>
</dbReference>
<dbReference type="SUPFAM" id="SSF53901">
    <property type="entry name" value="Thiolase-like"/>
    <property type="match status" value="1"/>
</dbReference>
<dbReference type="SMART" id="SM00825">
    <property type="entry name" value="PKS_KS"/>
    <property type="match status" value="1"/>
</dbReference>
<dbReference type="Pfam" id="PF14765">
    <property type="entry name" value="PS-DH"/>
    <property type="match status" value="1"/>
</dbReference>
<gene>
    <name evidence="9" type="ORF">J3U88_26750</name>
</gene>
<comment type="function">
    <text evidence="4">Involved in production of the polyketide antibiotic thailandamide.</text>
</comment>
<dbReference type="InterPro" id="IPR049551">
    <property type="entry name" value="PKS_DH_C"/>
</dbReference>
<feature type="domain" description="PKS/mFAS DH" evidence="8">
    <location>
        <begin position="496"/>
        <end position="782"/>
    </location>
</feature>
<dbReference type="InterPro" id="IPR006162">
    <property type="entry name" value="Ppantetheine_attach_site"/>
</dbReference>
<dbReference type="Pfam" id="PF02801">
    <property type="entry name" value="Ketoacyl-synt_C"/>
    <property type="match status" value="1"/>
</dbReference>
<dbReference type="SMART" id="SM00826">
    <property type="entry name" value="PKS_DH"/>
    <property type="match status" value="1"/>
</dbReference>
<accession>A0A8J7QQ50</accession>
<dbReference type="GO" id="GO:0031177">
    <property type="term" value="F:phosphopantetheine binding"/>
    <property type="evidence" value="ECO:0007669"/>
    <property type="project" value="InterPro"/>
</dbReference>
<dbReference type="CDD" id="cd08955">
    <property type="entry name" value="KR_2_FAS_SDR_x"/>
    <property type="match status" value="1"/>
</dbReference>
<organism evidence="9 10">
    <name type="scientific">Acanthopleuribacter pedis</name>
    <dbReference type="NCBI Taxonomy" id="442870"/>
    <lineage>
        <taxon>Bacteria</taxon>
        <taxon>Pseudomonadati</taxon>
        <taxon>Acidobacteriota</taxon>
        <taxon>Holophagae</taxon>
        <taxon>Acanthopleuribacterales</taxon>
        <taxon>Acanthopleuribacteraceae</taxon>
        <taxon>Acanthopleuribacter</taxon>
    </lineage>
</organism>
<name>A0A8J7QQ50_9BACT</name>